<gene>
    <name evidence="12" type="primary">nad4l</name>
</gene>
<evidence type="ECO:0000256" key="3">
    <source>
        <dbReference type="ARBA" id="ARBA00016612"/>
    </source>
</evidence>
<name>A0A343VTM2_CYANO</name>
<keyword evidence="4" id="KW-0813">Transport</keyword>
<evidence type="ECO:0000256" key="2">
    <source>
        <dbReference type="ARBA" id="ARBA00010519"/>
    </source>
</evidence>
<proteinExistence type="inferred from homology"/>
<dbReference type="NCBIfam" id="NF004320">
    <property type="entry name" value="PRK05715.1-2"/>
    <property type="match status" value="1"/>
</dbReference>
<dbReference type="GO" id="GO:0030964">
    <property type="term" value="C:NADH dehydrogenase complex"/>
    <property type="evidence" value="ECO:0007669"/>
    <property type="project" value="TreeGrafter"/>
</dbReference>
<keyword evidence="5 11" id="KW-0812">Transmembrane</keyword>
<organism evidence="12">
    <name type="scientific">Cyanea nozakii</name>
    <name type="common">Jellyfish</name>
    <dbReference type="NCBI Taxonomy" id="135523"/>
    <lineage>
        <taxon>Eukaryota</taxon>
        <taxon>Metazoa</taxon>
        <taxon>Cnidaria</taxon>
        <taxon>Scyphozoa</taxon>
        <taxon>Semaeostomeae</taxon>
        <taxon>Cyaneidae</taxon>
        <taxon>Cyanea</taxon>
    </lineage>
</organism>
<dbReference type="GO" id="GO:0042773">
    <property type="term" value="P:ATP synthesis coupled electron transport"/>
    <property type="evidence" value="ECO:0007669"/>
    <property type="project" value="InterPro"/>
</dbReference>
<protein>
    <recommendedName>
        <fullName evidence="3">NADH-ubiquinone oxidoreductase chain 4L</fullName>
    </recommendedName>
    <alternativeName>
        <fullName evidence="10">NADH dehydrogenase subunit 4L</fullName>
    </alternativeName>
</protein>
<feature type="transmembrane region" description="Helical" evidence="11">
    <location>
        <begin position="30"/>
        <end position="50"/>
    </location>
</feature>
<evidence type="ECO:0000256" key="6">
    <source>
        <dbReference type="ARBA" id="ARBA00022967"/>
    </source>
</evidence>
<comment type="similarity">
    <text evidence="2">Belongs to the complex I subunit 4L family.</text>
</comment>
<dbReference type="Gene3D" id="1.10.287.3510">
    <property type="match status" value="1"/>
</dbReference>
<feature type="transmembrane region" description="Helical" evidence="11">
    <location>
        <begin position="56"/>
        <end position="84"/>
    </location>
</feature>
<evidence type="ECO:0000313" key="12">
    <source>
        <dbReference type="EMBL" id="AVP26545.1"/>
    </source>
</evidence>
<evidence type="ECO:0000256" key="5">
    <source>
        <dbReference type="ARBA" id="ARBA00022692"/>
    </source>
</evidence>
<keyword evidence="8" id="KW-0520">NAD</keyword>
<keyword evidence="12" id="KW-0496">Mitochondrion</keyword>
<accession>A0A343VTM2</accession>
<feature type="transmembrane region" description="Helical" evidence="11">
    <location>
        <begin position="6"/>
        <end position="23"/>
    </location>
</feature>
<geneLocation type="mitochondrion" evidence="12"/>
<keyword evidence="6" id="KW-1278">Translocase</keyword>
<keyword evidence="7 11" id="KW-1133">Transmembrane helix</keyword>
<reference evidence="12" key="1">
    <citation type="journal article" date="2018" name="Mitochondrial DNA Part B Resour">
        <title>The complete mitogenome of ghost jellyfish Cyanea nozakii (Cnidaria, Semaeostomeae, Cyaneidae).</title>
        <authorList>
            <person name="Karagozlu M.Z."/>
            <person name="Ki J.-S."/>
            <person name="Seo Y."/>
            <person name="Kim C.-B."/>
        </authorList>
    </citation>
    <scope>NUCLEOTIDE SEQUENCE</scope>
</reference>
<dbReference type="PANTHER" id="PTHR11434:SF16">
    <property type="entry name" value="NADH-UBIQUINONE OXIDOREDUCTASE CHAIN 4L"/>
    <property type="match status" value="1"/>
</dbReference>
<dbReference type="InterPro" id="IPR039428">
    <property type="entry name" value="NUOK/Mnh_C1-like"/>
</dbReference>
<evidence type="ECO:0000256" key="8">
    <source>
        <dbReference type="ARBA" id="ARBA00023027"/>
    </source>
</evidence>
<sequence>MGIKFFVITSILTSIIGIIGISLNRSNLIILLMSLELLLLGASFLILIGASYHNLLFGQLFSIIILTIAAAESAIGLAIMVSYFRIRGKISIKSLNVLRG</sequence>
<evidence type="ECO:0000256" key="4">
    <source>
        <dbReference type="ARBA" id="ARBA00022448"/>
    </source>
</evidence>
<dbReference type="PANTHER" id="PTHR11434">
    <property type="entry name" value="NADH-UBIQUINONE OXIDOREDUCTASE SUBUNIT ND4L"/>
    <property type="match status" value="1"/>
</dbReference>
<evidence type="ECO:0000256" key="7">
    <source>
        <dbReference type="ARBA" id="ARBA00022989"/>
    </source>
</evidence>
<evidence type="ECO:0000256" key="10">
    <source>
        <dbReference type="ARBA" id="ARBA00031586"/>
    </source>
</evidence>
<evidence type="ECO:0000256" key="11">
    <source>
        <dbReference type="SAM" id="Phobius"/>
    </source>
</evidence>
<dbReference type="HAMAP" id="MF_01456">
    <property type="entry name" value="NDH1_NuoK"/>
    <property type="match status" value="1"/>
</dbReference>
<dbReference type="EMBL" id="MG735260">
    <property type="protein sequence ID" value="AVP26545.1"/>
    <property type="molecule type" value="Genomic_DNA"/>
</dbReference>
<dbReference type="AlphaFoldDB" id="A0A343VTM2"/>
<dbReference type="GO" id="GO:0016651">
    <property type="term" value="F:oxidoreductase activity, acting on NAD(P)H"/>
    <property type="evidence" value="ECO:0007669"/>
    <property type="project" value="InterPro"/>
</dbReference>
<dbReference type="Pfam" id="PF00420">
    <property type="entry name" value="Oxidored_q2"/>
    <property type="match status" value="1"/>
</dbReference>
<evidence type="ECO:0000256" key="1">
    <source>
        <dbReference type="ARBA" id="ARBA00004141"/>
    </source>
</evidence>
<dbReference type="InterPro" id="IPR001133">
    <property type="entry name" value="NADH_UbQ_OxRdtase_chain4L/K"/>
</dbReference>
<keyword evidence="9 11" id="KW-0472">Membrane</keyword>
<evidence type="ECO:0000256" key="9">
    <source>
        <dbReference type="ARBA" id="ARBA00023136"/>
    </source>
</evidence>
<comment type="subcellular location">
    <subcellularLocation>
        <location evidence="1">Membrane</location>
        <topology evidence="1">Multi-pass membrane protein</topology>
    </subcellularLocation>
</comment>